<feature type="domain" description="HIT-type" evidence="2">
    <location>
        <begin position="14"/>
        <end position="47"/>
    </location>
</feature>
<dbReference type="SUPFAM" id="SSF144232">
    <property type="entry name" value="HIT/MYND zinc finger-like"/>
    <property type="match status" value="1"/>
</dbReference>
<reference evidence="3 4" key="1">
    <citation type="submission" date="2015-12" db="EMBL/GenBank/DDBJ databases">
        <title>Draft genome sequence of Moniliophthora roreri, the causal agent of frosty pod rot of cacao.</title>
        <authorList>
            <person name="Aime M.C."/>
            <person name="Diaz-Valderrama J.R."/>
            <person name="Kijpornyongpan T."/>
            <person name="Phillips-Mora W."/>
        </authorList>
    </citation>
    <scope>NUCLEOTIDE SEQUENCE [LARGE SCALE GENOMIC DNA]</scope>
    <source>
        <strain evidence="3 4">MCA 2952</strain>
    </source>
</reference>
<keyword evidence="1" id="KW-0479">Metal-binding</keyword>
<evidence type="ECO:0000256" key="1">
    <source>
        <dbReference type="PROSITE-ProRule" id="PRU00453"/>
    </source>
</evidence>
<dbReference type="Gene3D" id="3.30.60.190">
    <property type="match status" value="1"/>
</dbReference>
<dbReference type="PANTHER" id="PTHR15555">
    <property type="entry name" value="ZINC FINGER HIT DOMAIN CONTAINING PROTEIN 2 PROTEIN FON -RELATED"/>
    <property type="match status" value="1"/>
</dbReference>
<dbReference type="PROSITE" id="PS51083">
    <property type="entry name" value="ZF_HIT"/>
    <property type="match status" value="1"/>
</dbReference>
<dbReference type="Proteomes" id="UP000054988">
    <property type="component" value="Unassembled WGS sequence"/>
</dbReference>
<keyword evidence="1" id="KW-0863">Zinc-finger</keyword>
<sequence>MRIDADDPKLTVVCKICRRQLSRYTCPTCNLPYCSLTCFRSPAHSGCSESFYKKELENGIKTQTSRNAEERLKMMAILKRFEEGSLENEAQLFASDDEDDDDLAARFKGIDVENTDAETLWSRLSEEEKSKFMQAINNPSSELTKRLLSESEFLSISYPKPWWEAPDVNDDADEGVGDVKGYGQQPGPLQLPVSMVKASPTGPPLIYNLCAICIAYAFTTRHLAASPLNTANNQDVKSLISRLVPFLVDRKATTLYTNISGVITSMWSHFSPDEISNNIMSALLHDASILMRPRPVSIIQSPAGGYLDISSHPYRNVALVLSDLHRVYGGTWRANHVSHKLLFYMSQIFSTPAAVLESLATDLEARAVAAKGQGESTSVSRLTWVDATRSENAGATPKTVTKLIEEI</sequence>
<proteinExistence type="predicted"/>
<accession>A0A0W0FXQ9</accession>
<protein>
    <recommendedName>
        <fullName evidence="2">HIT-type domain-containing protein</fullName>
    </recommendedName>
</protein>
<evidence type="ECO:0000259" key="2">
    <source>
        <dbReference type="PROSITE" id="PS51083"/>
    </source>
</evidence>
<organism evidence="3 4">
    <name type="scientific">Moniliophthora roreri</name>
    <name type="common">Frosty pod rot fungus</name>
    <name type="synonym">Monilia roreri</name>
    <dbReference type="NCBI Taxonomy" id="221103"/>
    <lineage>
        <taxon>Eukaryota</taxon>
        <taxon>Fungi</taxon>
        <taxon>Dikarya</taxon>
        <taxon>Basidiomycota</taxon>
        <taxon>Agaricomycotina</taxon>
        <taxon>Agaricomycetes</taxon>
        <taxon>Agaricomycetidae</taxon>
        <taxon>Agaricales</taxon>
        <taxon>Marasmiineae</taxon>
        <taxon>Marasmiaceae</taxon>
        <taxon>Moniliophthora</taxon>
    </lineage>
</organism>
<dbReference type="PANTHER" id="PTHR15555:SF0">
    <property type="entry name" value="ZINC FINGER HIT DOMAIN-CONTAINING PROTEIN 2"/>
    <property type="match status" value="1"/>
</dbReference>
<keyword evidence="1" id="KW-0862">Zinc</keyword>
<dbReference type="GO" id="GO:0008270">
    <property type="term" value="F:zinc ion binding"/>
    <property type="evidence" value="ECO:0007669"/>
    <property type="project" value="UniProtKB-UniRule"/>
</dbReference>
<evidence type="ECO:0000313" key="3">
    <source>
        <dbReference type="EMBL" id="KTB41064.1"/>
    </source>
</evidence>
<dbReference type="InterPro" id="IPR007529">
    <property type="entry name" value="Znf_HIT"/>
</dbReference>
<dbReference type="AlphaFoldDB" id="A0A0W0FXQ9"/>
<name>A0A0W0FXQ9_MONRR</name>
<dbReference type="CDD" id="cd23024">
    <property type="entry name" value="zf-HIT_ZNHIT2-3"/>
    <property type="match status" value="1"/>
</dbReference>
<dbReference type="eggNOG" id="KOG4317">
    <property type="taxonomic scope" value="Eukaryota"/>
</dbReference>
<evidence type="ECO:0000313" key="4">
    <source>
        <dbReference type="Proteomes" id="UP000054988"/>
    </source>
</evidence>
<dbReference type="EMBL" id="LATX01001515">
    <property type="protein sequence ID" value="KTB41064.1"/>
    <property type="molecule type" value="Genomic_DNA"/>
</dbReference>
<comment type="caution">
    <text evidence="3">The sequence shown here is derived from an EMBL/GenBank/DDBJ whole genome shotgun (WGS) entry which is preliminary data.</text>
</comment>
<dbReference type="Pfam" id="PF04438">
    <property type="entry name" value="zf-HIT"/>
    <property type="match status" value="1"/>
</dbReference>
<dbReference type="InterPro" id="IPR039646">
    <property type="entry name" value="ZNHIT2"/>
</dbReference>
<gene>
    <name evidence="3" type="ORF">WG66_6323</name>
</gene>